<accession>A0A0D3L4V6</accession>
<dbReference type="InterPro" id="IPR003945">
    <property type="entry name" value="NU5C-like"/>
</dbReference>
<dbReference type="Pfam" id="PF00361">
    <property type="entry name" value="Proton_antipo_M"/>
    <property type="match status" value="1"/>
</dbReference>
<feature type="transmembrane region" description="Helical" evidence="8">
    <location>
        <begin position="200"/>
        <end position="219"/>
    </location>
</feature>
<reference evidence="10" key="1">
    <citation type="submission" date="2013-03" db="EMBL/GenBank/DDBJ databases">
        <title>Molecular Identification and Genetic Variation of Echinococcus granulosus in the Tibetan Plateau.</title>
        <authorList>
            <person name="Hu D."/>
            <person name="Wang N."/>
            <person name="Zhong X."/>
            <person name="Wang J."/>
            <person name="Yang G."/>
        </authorList>
    </citation>
    <scope>NUCLEOTIDE SEQUENCE</scope>
    <source>
        <strain evidence="10">2</strain>
    </source>
</reference>
<keyword evidence="10" id="KW-0496">Mitochondrion</keyword>
<comment type="catalytic activity">
    <reaction evidence="7">
        <text>a ubiquinone + NADH + 5 H(+)(in) = a ubiquinol + NAD(+) + 4 H(+)(out)</text>
        <dbReference type="Rhea" id="RHEA:29091"/>
        <dbReference type="Rhea" id="RHEA-COMP:9565"/>
        <dbReference type="Rhea" id="RHEA-COMP:9566"/>
        <dbReference type="ChEBI" id="CHEBI:15378"/>
        <dbReference type="ChEBI" id="CHEBI:16389"/>
        <dbReference type="ChEBI" id="CHEBI:17976"/>
        <dbReference type="ChEBI" id="CHEBI:57540"/>
        <dbReference type="ChEBI" id="CHEBI:57945"/>
        <dbReference type="EC" id="7.1.1.2"/>
    </reaction>
</comment>
<feature type="transmembrane region" description="Helical" evidence="8">
    <location>
        <begin position="231"/>
        <end position="255"/>
    </location>
</feature>
<dbReference type="PANTHER" id="PTHR42829">
    <property type="entry name" value="NADH-UBIQUINONE OXIDOREDUCTASE CHAIN 5"/>
    <property type="match status" value="1"/>
</dbReference>
<evidence type="ECO:0000256" key="5">
    <source>
        <dbReference type="ARBA" id="ARBA00023136"/>
    </source>
</evidence>
<evidence type="ECO:0000259" key="9">
    <source>
        <dbReference type="Pfam" id="PF00361"/>
    </source>
</evidence>
<evidence type="ECO:0000256" key="6">
    <source>
        <dbReference type="ARBA" id="ARBA00031027"/>
    </source>
</evidence>
<dbReference type="EMBL" id="KC756237">
    <property type="protein sequence ID" value="AGR34153.1"/>
    <property type="molecule type" value="Genomic_DNA"/>
</dbReference>
<feature type="transmembrane region" description="Helical" evidence="8">
    <location>
        <begin position="327"/>
        <end position="347"/>
    </location>
</feature>
<dbReference type="GO" id="GO:0008137">
    <property type="term" value="F:NADH dehydrogenase (ubiquinone) activity"/>
    <property type="evidence" value="ECO:0007669"/>
    <property type="project" value="UniProtKB-EC"/>
</dbReference>
<evidence type="ECO:0000256" key="8">
    <source>
        <dbReference type="SAM" id="Phobius"/>
    </source>
</evidence>
<evidence type="ECO:0000313" key="10">
    <source>
        <dbReference type="EMBL" id="AGR34153.1"/>
    </source>
</evidence>
<evidence type="ECO:0000256" key="1">
    <source>
        <dbReference type="ARBA" id="ARBA00004141"/>
    </source>
</evidence>
<keyword evidence="5 8" id="KW-0472">Membrane</keyword>
<dbReference type="PANTHER" id="PTHR42829:SF2">
    <property type="entry name" value="NADH-UBIQUINONE OXIDOREDUCTASE CHAIN 5"/>
    <property type="match status" value="1"/>
</dbReference>
<sequence>MDIDVSYVLMLGVLCVSLGLSFVVYFLTVGGFSYLISFSFLSTMGCYWLINFDFDVVTFGLLVMLLTCFFYVYYYTGHYFGGDYVGFMLLKLIVLFVSIMGVLVCSGDYLFTLILWEYLGVVSFFLILFYGSFLSLRSSIVTLVSSRFGDVCLFVLIGLSYYIDSGWFPWLVCFFLVVFSKSAGYPFISWLLEAMRAPTPVSSLVHSSTLVAAGVWFVMRYDYLLHFGSSVVIFSIMLLLTVFITGVSSFFFFDLKKIVALSTCNNISWCVLYLIFGDVMLSLFQLVSHGVSKCVLFMLVGDVMSGSGGSQASNCVYSSVLYGSWNLFGLFAVVLGLSGVPFIGVFFTKHFLLVNFVGVVINVVVGLVVSVCVFLSYVYSFRLCMILYNSKSSLSYGVLFYFGSGLVVYCWLFVNFYLFLLLDEVNYLVVVCSVSLVFVQFLAFWLSVMFYDSMVFGWWSGSLFGCDNLVEWFYEVFYGGLYVINFFFFRWDYLVLGLFYGVGRISSSVYGWVMLNIFLFGVFGLFIYILVA</sequence>
<feature type="transmembrane region" description="Helical" evidence="8">
    <location>
        <begin position="399"/>
        <end position="420"/>
    </location>
</feature>
<feature type="transmembrane region" description="Helical" evidence="8">
    <location>
        <begin position="509"/>
        <end position="531"/>
    </location>
</feature>
<feature type="transmembrane region" description="Helical" evidence="8">
    <location>
        <begin position="56"/>
        <end position="75"/>
    </location>
</feature>
<dbReference type="GO" id="GO:0015990">
    <property type="term" value="P:electron transport coupled proton transport"/>
    <property type="evidence" value="ECO:0007669"/>
    <property type="project" value="TreeGrafter"/>
</dbReference>
<feature type="transmembrane region" description="Helical" evidence="8">
    <location>
        <begin position="140"/>
        <end position="161"/>
    </location>
</feature>
<evidence type="ECO:0000256" key="4">
    <source>
        <dbReference type="ARBA" id="ARBA00022989"/>
    </source>
</evidence>
<feature type="transmembrane region" description="Helical" evidence="8">
    <location>
        <begin position="32"/>
        <end position="50"/>
    </location>
</feature>
<comment type="subcellular location">
    <subcellularLocation>
        <location evidence="1">Membrane</location>
        <topology evidence="1">Multi-pass membrane protein</topology>
    </subcellularLocation>
</comment>
<feature type="transmembrane region" description="Helical" evidence="8">
    <location>
        <begin position="267"/>
        <end position="287"/>
    </location>
</feature>
<feature type="transmembrane region" description="Helical" evidence="8">
    <location>
        <begin position="84"/>
        <end position="103"/>
    </location>
</feature>
<dbReference type="PRINTS" id="PR01434">
    <property type="entry name" value="NADHDHGNASE5"/>
</dbReference>
<evidence type="ECO:0000256" key="2">
    <source>
        <dbReference type="ARBA" id="ARBA00012944"/>
    </source>
</evidence>
<keyword evidence="3 8" id="KW-0812">Transmembrane</keyword>
<evidence type="ECO:0000256" key="7">
    <source>
        <dbReference type="ARBA" id="ARBA00049551"/>
    </source>
</evidence>
<feature type="domain" description="NADH:quinone oxidoreductase/Mrp antiporter transmembrane" evidence="9">
    <location>
        <begin position="107"/>
        <end position="371"/>
    </location>
</feature>
<feature type="transmembrane region" description="Helical" evidence="8">
    <location>
        <begin position="477"/>
        <end position="502"/>
    </location>
</feature>
<dbReference type="GO" id="GO:0042773">
    <property type="term" value="P:ATP synthesis coupled electron transport"/>
    <property type="evidence" value="ECO:0007669"/>
    <property type="project" value="InterPro"/>
</dbReference>
<protein>
    <recommendedName>
        <fullName evidence="2">NADH:ubiquinone reductase (H(+)-translocating)</fullName>
        <ecNumber evidence="2">7.1.1.2</ecNumber>
    </recommendedName>
    <alternativeName>
        <fullName evidence="6">NADH dehydrogenase subunit 5</fullName>
    </alternativeName>
</protein>
<feature type="transmembrane region" description="Helical" evidence="8">
    <location>
        <begin position="109"/>
        <end position="133"/>
    </location>
</feature>
<feature type="transmembrane region" description="Helical" evidence="8">
    <location>
        <begin position="6"/>
        <end position="27"/>
    </location>
</feature>
<dbReference type="EC" id="7.1.1.2" evidence="2"/>
<gene>
    <name evidence="10" type="primary">ND5</name>
</gene>
<feature type="transmembrane region" description="Helical" evidence="8">
    <location>
        <begin position="354"/>
        <end position="379"/>
    </location>
</feature>
<dbReference type="GO" id="GO:0016020">
    <property type="term" value="C:membrane"/>
    <property type="evidence" value="ECO:0007669"/>
    <property type="project" value="UniProtKB-SubCell"/>
</dbReference>
<feature type="transmembrane region" description="Helical" evidence="8">
    <location>
        <begin position="167"/>
        <end position="188"/>
    </location>
</feature>
<dbReference type="GO" id="GO:0003954">
    <property type="term" value="F:NADH dehydrogenase activity"/>
    <property type="evidence" value="ECO:0007669"/>
    <property type="project" value="TreeGrafter"/>
</dbReference>
<proteinExistence type="predicted"/>
<organism evidence="10">
    <name type="scientific">Echinococcus granulosus</name>
    <name type="common">Hydatid tapeworm</name>
    <dbReference type="NCBI Taxonomy" id="6210"/>
    <lineage>
        <taxon>Eukaryota</taxon>
        <taxon>Metazoa</taxon>
        <taxon>Spiralia</taxon>
        <taxon>Lophotrochozoa</taxon>
        <taxon>Platyhelminthes</taxon>
        <taxon>Cestoda</taxon>
        <taxon>Eucestoda</taxon>
        <taxon>Cyclophyllidea</taxon>
        <taxon>Taeniidae</taxon>
        <taxon>Echinococcus</taxon>
        <taxon>Echinococcus granulosus group</taxon>
    </lineage>
</organism>
<evidence type="ECO:0000256" key="3">
    <source>
        <dbReference type="ARBA" id="ARBA00022692"/>
    </source>
</evidence>
<dbReference type="AlphaFoldDB" id="A0A0D3L4V6"/>
<keyword evidence="4 8" id="KW-1133">Transmembrane helix</keyword>
<feature type="transmembrane region" description="Helical" evidence="8">
    <location>
        <begin position="427"/>
        <end position="451"/>
    </location>
</feature>
<geneLocation type="mitochondrion" evidence="10"/>
<dbReference type="InterPro" id="IPR001750">
    <property type="entry name" value="ND/Mrp_TM"/>
</dbReference>
<name>A0A0D3L4V6_ECHGR</name>